<dbReference type="AlphaFoldDB" id="A0A6I4UNC0"/>
<reference evidence="13 14" key="1">
    <citation type="submission" date="2019-12" db="EMBL/GenBank/DDBJ databases">
        <title>Genomic-based taxomic classification of the family Erythrobacteraceae.</title>
        <authorList>
            <person name="Xu L."/>
        </authorList>
    </citation>
    <scope>NUCLEOTIDE SEQUENCE [LARGE SCALE GENOMIC DNA]</scope>
    <source>
        <strain evidence="13 14">MCCC 1K02066</strain>
    </source>
</reference>
<dbReference type="GO" id="GO:0036374">
    <property type="term" value="F:glutathione hydrolase activity"/>
    <property type="evidence" value="ECO:0007669"/>
    <property type="project" value="UniProtKB-UniRule"/>
</dbReference>
<evidence type="ECO:0000256" key="1">
    <source>
        <dbReference type="ARBA" id="ARBA00001049"/>
    </source>
</evidence>
<evidence type="ECO:0000256" key="12">
    <source>
        <dbReference type="SAM" id="SignalP"/>
    </source>
</evidence>
<gene>
    <name evidence="13" type="primary">ggt</name>
    <name evidence="13" type="ORF">GRI75_01040</name>
</gene>
<evidence type="ECO:0000256" key="8">
    <source>
        <dbReference type="ARBA" id="ARBA00047417"/>
    </source>
</evidence>
<dbReference type="Gene3D" id="3.60.20.40">
    <property type="match status" value="1"/>
</dbReference>
<dbReference type="InterPro" id="IPR043137">
    <property type="entry name" value="GGT_ssub_C"/>
</dbReference>
<evidence type="ECO:0000256" key="4">
    <source>
        <dbReference type="ARBA" id="ARBA00022679"/>
    </source>
</evidence>
<dbReference type="Gene3D" id="1.10.246.130">
    <property type="match status" value="1"/>
</dbReference>
<evidence type="ECO:0000256" key="6">
    <source>
        <dbReference type="ARBA" id="ARBA00023145"/>
    </source>
</evidence>
<evidence type="ECO:0000256" key="2">
    <source>
        <dbReference type="ARBA" id="ARBA00001089"/>
    </source>
</evidence>
<dbReference type="SUPFAM" id="SSF56235">
    <property type="entry name" value="N-terminal nucleophile aminohydrolases (Ntn hydrolases)"/>
    <property type="match status" value="1"/>
</dbReference>
<accession>A0A6I4UNC0</accession>
<keyword evidence="12" id="KW-0732">Signal</keyword>
<evidence type="ECO:0000313" key="14">
    <source>
        <dbReference type="Proteomes" id="UP000469159"/>
    </source>
</evidence>
<feature type="active site" description="Nucleophile" evidence="9">
    <location>
        <position position="389"/>
    </location>
</feature>
<proteinExistence type="inferred from homology"/>
<comment type="subunit">
    <text evidence="11">This enzyme consists of two polypeptide chains, which are synthesized in precursor form from a single polypeptide.</text>
</comment>
<evidence type="ECO:0000256" key="10">
    <source>
        <dbReference type="PIRSR" id="PIRSR600101-2"/>
    </source>
</evidence>
<keyword evidence="11" id="KW-0317">Glutathione biosynthesis</keyword>
<feature type="binding site" evidence="10">
    <location>
        <position position="100"/>
    </location>
    <ligand>
        <name>L-glutamate</name>
        <dbReference type="ChEBI" id="CHEBI:29985"/>
    </ligand>
</feature>
<keyword evidence="6 11" id="KW-0865">Zymogen</keyword>
<dbReference type="PANTHER" id="PTHR43199">
    <property type="entry name" value="GLUTATHIONE HYDROLASE"/>
    <property type="match status" value="1"/>
</dbReference>
<dbReference type="OrthoDB" id="9781342at2"/>
<evidence type="ECO:0000256" key="5">
    <source>
        <dbReference type="ARBA" id="ARBA00022801"/>
    </source>
</evidence>
<comment type="caution">
    <text evidence="13">The sequence shown here is derived from an EMBL/GenBank/DDBJ whole genome shotgun (WGS) entry which is preliminary data.</text>
</comment>
<comment type="pathway">
    <text evidence="11">Sulfur metabolism; glutathione metabolism.</text>
</comment>
<keyword evidence="7 11" id="KW-0012">Acyltransferase</keyword>
<dbReference type="InterPro" id="IPR043138">
    <property type="entry name" value="GGT_lsub"/>
</dbReference>
<protein>
    <recommendedName>
        <fullName evidence="11">Glutathione hydrolase proenzyme</fullName>
        <ecNumber evidence="11">2.3.2.2</ecNumber>
        <ecNumber evidence="11">3.4.19.13</ecNumber>
    </recommendedName>
    <component>
        <recommendedName>
            <fullName evidence="11">Glutathione hydrolase large chain</fullName>
        </recommendedName>
    </component>
    <component>
        <recommendedName>
            <fullName evidence="11">Glutathione hydrolase small chain</fullName>
        </recommendedName>
    </component>
</protein>
<dbReference type="InterPro" id="IPR029055">
    <property type="entry name" value="Ntn_hydrolases_N"/>
</dbReference>
<comment type="similarity">
    <text evidence="3 11">Belongs to the gamma-glutamyltransferase family.</text>
</comment>
<evidence type="ECO:0000256" key="3">
    <source>
        <dbReference type="ARBA" id="ARBA00009381"/>
    </source>
</evidence>
<comment type="PTM">
    <text evidence="11">Cleaved by autocatalysis into a large and a small subunit.</text>
</comment>
<dbReference type="RefSeq" id="WP_160745079.1">
    <property type="nucleotide sequence ID" value="NZ_WTYK01000001.1"/>
</dbReference>
<dbReference type="UniPathway" id="UPA00204"/>
<dbReference type="PROSITE" id="PS51257">
    <property type="entry name" value="PROKAR_LIPOPROTEIN"/>
    <property type="match status" value="1"/>
</dbReference>
<dbReference type="EC" id="3.4.19.13" evidence="11"/>
<evidence type="ECO:0000256" key="11">
    <source>
        <dbReference type="RuleBase" id="RU368036"/>
    </source>
</evidence>
<feature type="binding site" evidence="10">
    <location>
        <position position="476"/>
    </location>
    <ligand>
        <name>L-glutamate</name>
        <dbReference type="ChEBI" id="CHEBI:29985"/>
    </ligand>
</feature>
<feature type="binding site" evidence="10">
    <location>
        <begin position="453"/>
        <end position="454"/>
    </location>
    <ligand>
        <name>L-glutamate</name>
        <dbReference type="ChEBI" id="CHEBI:29985"/>
    </ligand>
</feature>
<keyword evidence="14" id="KW-1185">Reference proteome</keyword>
<dbReference type="EMBL" id="WTYK01000001">
    <property type="protein sequence ID" value="MXP40228.1"/>
    <property type="molecule type" value="Genomic_DNA"/>
</dbReference>
<comment type="catalytic activity">
    <reaction evidence="1 11">
        <text>an S-substituted glutathione + H2O = an S-substituted L-cysteinylglycine + L-glutamate</text>
        <dbReference type="Rhea" id="RHEA:59468"/>
        <dbReference type="ChEBI" id="CHEBI:15377"/>
        <dbReference type="ChEBI" id="CHEBI:29985"/>
        <dbReference type="ChEBI" id="CHEBI:90779"/>
        <dbReference type="ChEBI" id="CHEBI:143103"/>
        <dbReference type="EC" id="3.4.19.13"/>
    </reaction>
</comment>
<keyword evidence="4 11" id="KW-0808">Transferase</keyword>
<dbReference type="EC" id="2.3.2.2" evidence="11"/>
<dbReference type="InterPro" id="IPR051792">
    <property type="entry name" value="GGT_bact"/>
</dbReference>
<feature type="signal peptide" evidence="12">
    <location>
        <begin position="1"/>
        <end position="27"/>
    </location>
</feature>
<sequence>MLFRKIALAAAPLLLGACATLPATTVAAPQSGSAGLVSAADPRAAEAGAEMLRRGGSATDAAIATMLALTVVEPQSSGIGGGGFFVRGTPDGEIATLDGRETAPVGADGEWFIGPDGKPLPFMNAVISGLSVGVPGNIRLAEEAHRRYGKLEWAALFEPATRLARDGWSLSERSREFLVRAKNRAAHQAEGRTLFYGADGEPLPAGTVLRNPQLAETLGQLATRGPDWFYSGPNAAAIAGEVAAETPRQGAMTVADVTAYQGKERPEVCGDYRRYRICGMGPPSSGATTVYAILKQLERFDLGALGPRSPTFWHLFAESQRLAYADRERYLADSDFVSVPVAGLTDPDYLASRGALISPARTLATVSAGTPAGVALAPPDGAEPTEAGTSHFVAIDGEGNAVSYTSTIEGSFGSGIMVGGYYLNNELTDFSFVPEVEGRVVANRVEGGKRPRSSMAPTLVYDPQGRLFMAVGAAGGGTIPVQVARALIGVIDFRLPLDGALALPVLFSPGDTVSIEQGSALEAMIPELQALGHAQVTARELPLKINAALRTPSGWVGAADPRSEGAAVSE</sequence>
<keyword evidence="5 11" id="KW-0378">Hydrolase</keyword>
<dbReference type="GO" id="GO:0006751">
    <property type="term" value="P:glutathione catabolic process"/>
    <property type="evidence" value="ECO:0007669"/>
    <property type="project" value="UniProtKB-UniRule"/>
</dbReference>
<evidence type="ECO:0000256" key="9">
    <source>
        <dbReference type="PIRSR" id="PIRSR600101-1"/>
    </source>
</evidence>
<feature type="chain" id="PRO_5026214267" description="Glutathione hydrolase proenzyme" evidence="12">
    <location>
        <begin position="28"/>
        <end position="570"/>
    </location>
</feature>
<dbReference type="PRINTS" id="PR01210">
    <property type="entry name" value="GGTRANSPTASE"/>
</dbReference>
<feature type="binding site" evidence="10">
    <location>
        <position position="429"/>
    </location>
    <ligand>
        <name>L-glutamate</name>
        <dbReference type="ChEBI" id="CHEBI:29985"/>
    </ligand>
</feature>
<organism evidence="13 14">
    <name type="scientific">Croceibacterium soli</name>
    <dbReference type="NCBI Taxonomy" id="1739690"/>
    <lineage>
        <taxon>Bacteria</taxon>
        <taxon>Pseudomonadati</taxon>
        <taxon>Pseudomonadota</taxon>
        <taxon>Alphaproteobacteria</taxon>
        <taxon>Sphingomonadales</taxon>
        <taxon>Erythrobacteraceae</taxon>
        <taxon>Croceibacterium</taxon>
    </lineage>
</organism>
<dbReference type="GO" id="GO:0103068">
    <property type="term" value="F:leukotriene C4 gamma-glutamyl transferase activity"/>
    <property type="evidence" value="ECO:0007669"/>
    <property type="project" value="UniProtKB-EC"/>
</dbReference>
<dbReference type="InterPro" id="IPR000101">
    <property type="entry name" value="GGT_peptidase"/>
</dbReference>
<evidence type="ECO:0000256" key="7">
    <source>
        <dbReference type="ARBA" id="ARBA00023315"/>
    </source>
</evidence>
<dbReference type="GO" id="GO:0006750">
    <property type="term" value="P:glutathione biosynthetic process"/>
    <property type="evidence" value="ECO:0007669"/>
    <property type="project" value="UniProtKB-KW"/>
</dbReference>
<comment type="catalytic activity">
    <reaction evidence="2 11">
        <text>glutathione + H2O = L-cysteinylglycine + L-glutamate</text>
        <dbReference type="Rhea" id="RHEA:28807"/>
        <dbReference type="ChEBI" id="CHEBI:15377"/>
        <dbReference type="ChEBI" id="CHEBI:29985"/>
        <dbReference type="ChEBI" id="CHEBI:57925"/>
        <dbReference type="ChEBI" id="CHEBI:61694"/>
        <dbReference type="EC" id="3.4.19.13"/>
    </reaction>
</comment>
<name>A0A6I4UNC0_9SPHN</name>
<evidence type="ECO:0000313" key="13">
    <source>
        <dbReference type="EMBL" id="MXP40228.1"/>
    </source>
</evidence>
<dbReference type="Proteomes" id="UP000469159">
    <property type="component" value="Unassembled WGS sequence"/>
</dbReference>
<dbReference type="PANTHER" id="PTHR43199:SF1">
    <property type="entry name" value="GLUTATHIONE HYDROLASE PROENZYME"/>
    <property type="match status" value="1"/>
</dbReference>
<comment type="catalytic activity">
    <reaction evidence="8 11">
        <text>an N-terminal (5-L-glutamyl)-[peptide] + an alpha-amino acid = 5-L-glutamyl amino acid + an N-terminal L-alpha-aminoacyl-[peptide]</text>
        <dbReference type="Rhea" id="RHEA:23904"/>
        <dbReference type="Rhea" id="RHEA-COMP:9780"/>
        <dbReference type="Rhea" id="RHEA-COMP:9795"/>
        <dbReference type="ChEBI" id="CHEBI:77644"/>
        <dbReference type="ChEBI" id="CHEBI:78597"/>
        <dbReference type="ChEBI" id="CHEBI:78599"/>
        <dbReference type="ChEBI" id="CHEBI:78608"/>
        <dbReference type="EC" id="2.3.2.2"/>
    </reaction>
</comment>
<dbReference type="Pfam" id="PF01019">
    <property type="entry name" value="G_glu_transpept"/>
    <property type="match status" value="1"/>
</dbReference>
<dbReference type="NCBIfam" id="TIGR00066">
    <property type="entry name" value="g_glut_trans"/>
    <property type="match status" value="1"/>
</dbReference>